<dbReference type="GO" id="GO:0051287">
    <property type="term" value="F:NAD binding"/>
    <property type="evidence" value="ECO:0007669"/>
    <property type="project" value="InterPro"/>
</dbReference>
<feature type="domain" description="6-phosphogluconate dehydrogenase NADP-binding" evidence="4">
    <location>
        <begin position="2"/>
        <end position="39"/>
    </location>
</feature>
<evidence type="ECO:0008006" key="8">
    <source>
        <dbReference type="Google" id="ProtNLM"/>
    </source>
</evidence>
<dbReference type="InterPro" id="IPR008927">
    <property type="entry name" value="6-PGluconate_DH-like_C_sf"/>
</dbReference>
<feature type="domain" description="6-phosphogluconate dehydrogenase NADP-binding" evidence="4">
    <location>
        <begin position="70"/>
        <end position="104"/>
    </location>
</feature>
<comment type="similarity">
    <text evidence="1">Belongs to the HIBADH-related family. NP60 subfamily.</text>
</comment>
<dbReference type="Pfam" id="PF03446">
    <property type="entry name" value="NAD_binding_2"/>
    <property type="match status" value="2"/>
</dbReference>
<reference evidence="6 7" key="1">
    <citation type="journal article" date="2014" name="Agronomy (Basel)">
        <title>A Draft Genome Sequence for Ensete ventricosum, the Drought-Tolerant Tree Against Hunger.</title>
        <authorList>
            <person name="Harrison J."/>
            <person name="Moore K.A."/>
            <person name="Paszkiewicz K."/>
            <person name="Jones T."/>
            <person name="Grant M."/>
            <person name="Ambacheew D."/>
            <person name="Muzemil S."/>
            <person name="Studholme D.J."/>
        </authorList>
    </citation>
    <scope>NUCLEOTIDE SEQUENCE [LARGE SCALE GENOMIC DNA]</scope>
</reference>
<feature type="domain" description="NAD-dependent epimerase/dehydratase" evidence="3">
    <location>
        <begin position="214"/>
        <end position="341"/>
    </location>
</feature>
<evidence type="ECO:0000313" key="6">
    <source>
        <dbReference type="EMBL" id="RRT67206.1"/>
    </source>
</evidence>
<evidence type="ECO:0000259" key="5">
    <source>
        <dbReference type="Pfam" id="PF14833"/>
    </source>
</evidence>
<dbReference type="EMBL" id="AMZH03005117">
    <property type="protein sequence ID" value="RRT67206.1"/>
    <property type="molecule type" value="Genomic_DNA"/>
</dbReference>
<dbReference type="SUPFAM" id="SSF48179">
    <property type="entry name" value="6-phosphogluconate dehydrogenase C-terminal domain-like"/>
    <property type="match status" value="1"/>
</dbReference>
<gene>
    <name evidence="6" type="ORF">B296_00002757</name>
</gene>
<dbReference type="PANTHER" id="PTHR43580:SF9">
    <property type="entry name" value="GLYOXYLATE_SUCCINIC SEMIALDEHYDE REDUCTASE 1"/>
    <property type="match status" value="1"/>
</dbReference>
<feature type="transmembrane region" description="Helical" evidence="2">
    <location>
        <begin position="40"/>
        <end position="63"/>
    </location>
</feature>
<dbReference type="Gene3D" id="3.40.50.720">
    <property type="entry name" value="NAD(P)-binding Rossmann-like Domain"/>
    <property type="match status" value="2"/>
</dbReference>
<dbReference type="GO" id="GO:0050661">
    <property type="term" value="F:NADP binding"/>
    <property type="evidence" value="ECO:0007669"/>
    <property type="project" value="InterPro"/>
</dbReference>
<evidence type="ECO:0000256" key="1">
    <source>
        <dbReference type="ARBA" id="ARBA00007598"/>
    </source>
</evidence>
<evidence type="ECO:0000256" key="2">
    <source>
        <dbReference type="SAM" id="Phobius"/>
    </source>
</evidence>
<dbReference type="InterPro" id="IPR029154">
    <property type="entry name" value="HIBADH-like_NADP-bd"/>
</dbReference>
<dbReference type="AlphaFoldDB" id="A0A426ZT40"/>
<feature type="domain" description="3-hydroxyisobutyrate dehydrogenase-like NAD-binding" evidence="5">
    <location>
        <begin position="120"/>
        <end position="191"/>
    </location>
</feature>
<accession>A0A426ZT40</accession>
<dbReference type="InterPro" id="IPR002204">
    <property type="entry name" value="3-OH-isobutyrate_DH-rel_CS"/>
</dbReference>
<dbReference type="GO" id="GO:0016491">
    <property type="term" value="F:oxidoreductase activity"/>
    <property type="evidence" value="ECO:0007669"/>
    <property type="project" value="InterPro"/>
</dbReference>
<dbReference type="InterPro" id="IPR006115">
    <property type="entry name" value="6PGDH_NADP-bd"/>
</dbReference>
<dbReference type="Pfam" id="PF14833">
    <property type="entry name" value="NAD_binding_11"/>
    <property type="match status" value="1"/>
</dbReference>
<proteinExistence type="inferred from homology"/>
<evidence type="ECO:0000259" key="4">
    <source>
        <dbReference type="Pfam" id="PF03446"/>
    </source>
</evidence>
<protein>
    <recommendedName>
        <fullName evidence="8">NAD-dependent epimerase/dehydratase domain-containing protein</fullName>
    </recommendedName>
</protein>
<dbReference type="GO" id="GO:0005829">
    <property type="term" value="C:cytosol"/>
    <property type="evidence" value="ECO:0007669"/>
    <property type="project" value="TreeGrafter"/>
</dbReference>
<dbReference type="Proteomes" id="UP000287651">
    <property type="component" value="Unassembled WGS sequence"/>
</dbReference>
<keyword evidence="2" id="KW-0812">Transmembrane</keyword>
<dbReference type="InterPro" id="IPR036291">
    <property type="entry name" value="NAD(P)-bd_dom_sf"/>
</dbReference>
<dbReference type="InterPro" id="IPR051265">
    <property type="entry name" value="HIBADH-related_NP60_sf"/>
</dbReference>
<dbReference type="InterPro" id="IPR013328">
    <property type="entry name" value="6PGD_dom2"/>
</dbReference>
<dbReference type="PANTHER" id="PTHR43580">
    <property type="entry name" value="OXIDOREDUCTASE GLYR1-RELATED"/>
    <property type="match status" value="1"/>
</dbReference>
<dbReference type="SUPFAM" id="SSF51735">
    <property type="entry name" value="NAD(P)-binding Rossmann-fold domains"/>
    <property type="match status" value="2"/>
</dbReference>
<dbReference type="Gene3D" id="1.10.1040.10">
    <property type="entry name" value="N-(1-d-carboxylethyl)-l-norvaline Dehydrogenase, domain 2"/>
    <property type="match status" value="1"/>
</dbReference>
<keyword evidence="2" id="KW-1133">Transmembrane helix</keyword>
<dbReference type="PROSITE" id="PS00895">
    <property type="entry name" value="3_HYDROXYISOBUT_DH"/>
    <property type="match status" value="1"/>
</dbReference>
<evidence type="ECO:0000259" key="3">
    <source>
        <dbReference type="Pfam" id="PF01370"/>
    </source>
</evidence>
<name>A0A426ZT40_ENSVE</name>
<sequence length="379" mass="40504">MEVGFLGLGIMGKAMAVNLLRHGYGVTVWNRTLSKVFSLLFTYITLLFPGLFDFASFGVYTITRGISVVAITKKGGYFLEAPVSGSKKPAEDGQLVILAAGEKLIVLVSRLFWQDLGAIANSMFKLKGPAMIKGSYPPAFPLKHQQKDMRLALALGDENAVSMPIAAASNEAFKKARSLGLGDLDFSAVFEAVKSAKDSDKMAESDKTAAERRVCVTGGNGFIGSWIVRGLLAKGYAVTATYHPASDPSHLRSLPGGDDSQRLVLRPADLLDAEAIASAVAGCRDGVIHVASPCTLEAPRDPERDLVAPAVEGTLNVLEAARAAGASRVVITASISSMVPNPRWALDHPGRPVDEECWTDLDYCKAHQVRSALPLPQYF</sequence>
<evidence type="ECO:0000313" key="7">
    <source>
        <dbReference type="Proteomes" id="UP000287651"/>
    </source>
</evidence>
<organism evidence="6 7">
    <name type="scientific">Ensete ventricosum</name>
    <name type="common">Abyssinian banana</name>
    <name type="synonym">Musa ensete</name>
    <dbReference type="NCBI Taxonomy" id="4639"/>
    <lineage>
        <taxon>Eukaryota</taxon>
        <taxon>Viridiplantae</taxon>
        <taxon>Streptophyta</taxon>
        <taxon>Embryophyta</taxon>
        <taxon>Tracheophyta</taxon>
        <taxon>Spermatophyta</taxon>
        <taxon>Magnoliopsida</taxon>
        <taxon>Liliopsida</taxon>
        <taxon>Zingiberales</taxon>
        <taxon>Musaceae</taxon>
        <taxon>Ensete</taxon>
    </lineage>
</organism>
<comment type="caution">
    <text evidence="6">The sequence shown here is derived from an EMBL/GenBank/DDBJ whole genome shotgun (WGS) entry which is preliminary data.</text>
</comment>
<keyword evidence="2" id="KW-0472">Membrane</keyword>
<dbReference type="Pfam" id="PF01370">
    <property type="entry name" value="Epimerase"/>
    <property type="match status" value="1"/>
</dbReference>
<dbReference type="InterPro" id="IPR001509">
    <property type="entry name" value="Epimerase_deHydtase"/>
</dbReference>